<proteinExistence type="predicted"/>
<evidence type="ECO:0000313" key="1">
    <source>
        <dbReference type="EMBL" id="MDK2125105.1"/>
    </source>
</evidence>
<evidence type="ECO:0000313" key="2">
    <source>
        <dbReference type="Proteomes" id="UP001172778"/>
    </source>
</evidence>
<name>A0ABT7DYH5_9NEIS</name>
<organism evidence="1 2">
    <name type="scientific">Parachitinimonas caeni</name>
    <dbReference type="NCBI Taxonomy" id="3031301"/>
    <lineage>
        <taxon>Bacteria</taxon>
        <taxon>Pseudomonadati</taxon>
        <taxon>Pseudomonadota</taxon>
        <taxon>Betaproteobacteria</taxon>
        <taxon>Neisseriales</taxon>
        <taxon>Chitinibacteraceae</taxon>
        <taxon>Parachitinimonas</taxon>
    </lineage>
</organism>
<dbReference type="Proteomes" id="UP001172778">
    <property type="component" value="Unassembled WGS sequence"/>
</dbReference>
<dbReference type="SUPFAM" id="SSF52540">
    <property type="entry name" value="P-loop containing nucleoside triphosphate hydrolases"/>
    <property type="match status" value="1"/>
</dbReference>
<gene>
    <name evidence="1" type="ORF">PZA18_13705</name>
</gene>
<dbReference type="PANTHER" id="PTHR12083:SF9">
    <property type="entry name" value="BIFUNCTIONAL POLYNUCLEOTIDE PHOSPHATASE_KINASE"/>
    <property type="match status" value="1"/>
</dbReference>
<comment type="caution">
    <text evidence="1">The sequence shown here is derived from an EMBL/GenBank/DDBJ whole genome shotgun (WGS) entry which is preliminary data.</text>
</comment>
<reference evidence="1" key="1">
    <citation type="submission" date="2023-03" db="EMBL/GenBank/DDBJ databases">
        <title>Chitinimonas shenzhenensis gen. nov., sp. nov., a novel member of family Burkholderiaceae isolated from activated sludge collected in Shen Zhen, China.</title>
        <authorList>
            <person name="Wang X."/>
        </authorList>
    </citation>
    <scope>NUCLEOTIDE SEQUENCE</scope>
    <source>
        <strain evidence="1">DQS-5</strain>
    </source>
</reference>
<keyword evidence="2" id="KW-1185">Reference proteome</keyword>
<sequence>MKAIILAGIQASGKSSFCRQQFFDTHIRLNLDMLRTRRREAILLEACLAAQQPVLIDNTNPHSDDRRRYLNVLRAARYQVDCYYFPPDIDGCLARNAGRDGKACIPDVAILGTVSKWQTPSFAEGFDHLYTVKLLEGTFVVDEVMREI</sequence>
<dbReference type="InterPro" id="IPR027417">
    <property type="entry name" value="P-loop_NTPase"/>
</dbReference>
<dbReference type="EMBL" id="JARRAF010000015">
    <property type="protein sequence ID" value="MDK2125105.1"/>
    <property type="molecule type" value="Genomic_DNA"/>
</dbReference>
<dbReference type="Gene3D" id="3.40.50.300">
    <property type="entry name" value="P-loop containing nucleotide triphosphate hydrolases"/>
    <property type="match status" value="1"/>
</dbReference>
<accession>A0ABT7DYH5</accession>
<dbReference type="RefSeq" id="WP_284101417.1">
    <property type="nucleotide sequence ID" value="NZ_JARRAF010000015.1"/>
</dbReference>
<protein>
    <submittedName>
        <fullName evidence="1">AAA family ATPase</fullName>
    </submittedName>
</protein>
<dbReference type="Pfam" id="PF13671">
    <property type="entry name" value="AAA_33"/>
    <property type="match status" value="1"/>
</dbReference>
<dbReference type="PANTHER" id="PTHR12083">
    <property type="entry name" value="BIFUNCTIONAL POLYNUCLEOTIDE PHOSPHATASE/KINASE"/>
    <property type="match status" value="1"/>
</dbReference>